<evidence type="ECO:0008006" key="5">
    <source>
        <dbReference type="Google" id="ProtNLM"/>
    </source>
</evidence>
<dbReference type="PROSITE" id="PS51257">
    <property type="entry name" value="PROKAR_LIPOPROTEIN"/>
    <property type="match status" value="1"/>
</dbReference>
<keyword evidence="4" id="KW-1185">Reference proteome</keyword>
<dbReference type="SUPFAM" id="SSF89392">
    <property type="entry name" value="Prokaryotic lipoproteins and lipoprotein localization factors"/>
    <property type="match status" value="1"/>
</dbReference>
<dbReference type="InterPro" id="IPR029046">
    <property type="entry name" value="LolA/LolB/LppX"/>
</dbReference>
<feature type="signal peptide" evidence="2">
    <location>
        <begin position="1"/>
        <end position="25"/>
    </location>
</feature>
<dbReference type="Proteomes" id="UP000219688">
    <property type="component" value="Unassembled WGS sequence"/>
</dbReference>
<sequence>MSTIRTRWAGLLSAGALTLTLGACSDDGTVAESSATQTQPAADAGATQTPTPTEATEVAEGEEIDPTEFVAMMKSPGEAMLSSYTMTMIMRTGGEDVTLDGAVDVSGDSPALDMEMEIPGAGAMEMVMVDGRLFMSMAGLTPDGKYLEVPPEQLGDTASALEEVDITSQMDTWEEAAREVVYVGEEDVDGQTMRHYQVTVDSAAALDAAGVTGDDAAAATSAAGEEFVYEVWLDDDNLMRKLAFELDGVVTEMTADNWGEEQEIEMPAEGDIVQGPGGSVDDSTSTDG</sequence>
<protein>
    <recommendedName>
        <fullName evidence="5">Lipoprotein LprG</fullName>
    </recommendedName>
</protein>
<reference evidence="4" key="1">
    <citation type="submission" date="2017-08" db="EMBL/GenBank/DDBJ databases">
        <authorList>
            <person name="Varghese N."/>
            <person name="Submissions S."/>
        </authorList>
    </citation>
    <scope>NUCLEOTIDE SEQUENCE [LARGE SCALE GENOMIC DNA]</scope>
    <source>
        <strain evidence="4">USBA17B2</strain>
    </source>
</reference>
<accession>A0A285VIK0</accession>
<feature type="chain" id="PRO_5012899680" description="Lipoprotein LprG" evidence="2">
    <location>
        <begin position="26"/>
        <end position="288"/>
    </location>
</feature>
<evidence type="ECO:0000256" key="1">
    <source>
        <dbReference type="SAM" id="MobiDB-lite"/>
    </source>
</evidence>
<feature type="compositionally biased region" description="Low complexity" evidence="1">
    <location>
        <begin position="44"/>
        <end position="56"/>
    </location>
</feature>
<dbReference type="Gene3D" id="2.50.20.20">
    <property type="match status" value="1"/>
</dbReference>
<dbReference type="EMBL" id="OBQK01000002">
    <property type="protein sequence ID" value="SOC53880.1"/>
    <property type="molecule type" value="Genomic_DNA"/>
</dbReference>
<organism evidence="3 4">
    <name type="scientific">Ornithinimicrobium cerasi</name>
    <dbReference type="NCBI Taxonomy" id="2248773"/>
    <lineage>
        <taxon>Bacteria</taxon>
        <taxon>Bacillati</taxon>
        <taxon>Actinomycetota</taxon>
        <taxon>Actinomycetes</taxon>
        <taxon>Micrococcales</taxon>
        <taxon>Ornithinimicrobiaceae</taxon>
        <taxon>Ornithinimicrobium</taxon>
    </lineage>
</organism>
<gene>
    <name evidence="3" type="ORF">SAMN05421879_102238</name>
</gene>
<dbReference type="RefSeq" id="WP_097187271.1">
    <property type="nucleotide sequence ID" value="NZ_OBQK01000002.1"/>
</dbReference>
<name>A0A285VIK0_9MICO</name>
<dbReference type="AlphaFoldDB" id="A0A285VIK0"/>
<evidence type="ECO:0000313" key="3">
    <source>
        <dbReference type="EMBL" id="SOC53880.1"/>
    </source>
</evidence>
<proteinExistence type="predicted"/>
<keyword evidence="2" id="KW-0732">Signal</keyword>
<feature type="compositionally biased region" description="Polar residues" evidence="1">
    <location>
        <begin position="31"/>
        <end position="40"/>
    </location>
</feature>
<feature type="region of interest" description="Disordered" evidence="1">
    <location>
        <begin position="31"/>
        <end position="63"/>
    </location>
</feature>
<evidence type="ECO:0000313" key="4">
    <source>
        <dbReference type="Proteomes" id="UP000219688"/>
    </source>
</evidence>
<feature type="region of interest" description="Disordered" evidence="1">
    <location>
        <begin position="264"/>
        <end position="288"/>
    </location>
</feature>
<evidence type="ECO:0000256" key="2">
    <source>
        <dbReference type="SAM" id="SignalP"/>
    </source>
</evidence>